<comment type="caution">
    <text evidence="3">The sequence shown here is derived from an EMBL/GenBank/DDBJ whole genome shotgun (WGS) entry which is preliminary data.</text>
</comment>
<sequence>MPQFGRSDQGTKMPSMGGRAGRDLQSCTLGVKALVVILVPIVLVRFLFLDVWGSVNDAAVPILGLFLLRGEDECFRACYERLSKIWLFNECCGVQQDVTFISALTIFALIALVSGLNDFYLLWLRDQAIMKWPGLVALNGILDLLCATVAVHMWRILHGMASFQTMRTVVTFVDDDEGQQQSSRVVSKELEIDAETLLRVSPTKRPEREPKGRGASAAIIRNLTVPMPSEESEKRRSRESSSERDLNALTREKRRSRSWLLSNVFNRSPHAHSEHRSSSQPPASHG</sequence>
<feature type="transmembrane region" description="Helical" evidence="2">
    <location>
        <begin position="135"/>
        <end position="157"/>
    </location>
</feature>
<feature type="region of interest" description="Disordered" evidence="1">
    <location>
        <begin position="201"/>
        <end position="253"/>
    </location>
</feature>
<evidence type="ECO:0000313" key="3">
    <source>
        <dbReference type="EMBL" id="CAJ1383264.1"/>
    </source>
</evidence>
<keyword evidence="2" id="KW-1133">Transmembrane helix</keyword>
<organism evidence="3 4">
    <name type="scientific">Effrenium voratum</name>
    <dbReference type="NCBI Taxonomy" id="2562239"/>
    <lineage>
        <taxon>Eukaryota</taxon>
        <taxon>Sar</taxon>
        <taxon>Alveolata</taxon>
        <taxon>Dinophyceae</taxon>
        <taxon>Suessiales</taxon>
        <taxon>Symbiodiniaceae</taxon>
        <taxon>Effrenium</taxon>
    </lineage>
</organism>
<keyword evidence="4" id="KW-1185">Reference proteome</keyword>
<feature type="transmembrane region" description="Helical" evidence="2">
    <location>
        <begin position="29"/>
        <end position="48"/>
    </location>
</feature>
<dbReference type="AlphaFoldDB" id="A0AA36MWQ6"/>
<dbReference type="Proteomes" id="UP001178507">
    <property type="component" value="Unassembled WGS sequence"/>
</dbReference>
<proteinExistence type="predicted"/>
<feature type="transmembrane region" description="Helical" evidence="2">
    <location>
        <begin position="100"/>
        <end position="123"/>
    </location>
</feature>
<evidence type="ECO:0000256" key="1">
    <source>
        <dbReference type="SAM" id="MobiDB-lite"/>
    </source>
</evidence>
<feature type="compositionally biased region" description="Basic and acidic residues" evidence="1">
    <location>
        <begin position="231"/>
        <end position="246"/>
    </location>
</feature>
<accession>A0AA36MWQ6</accession>
<feature type="region of interest" description="Disordered" evidence="1">
    <location>
        <begin position="265"/>
        <end position="286"/>
    </location>
</feature>
<evidence type="ECO:0008006" key="5">
    <source>
        <dbReference type="Google" id="ProtNLM"/>
    </source>
</evidence>
<protein>
    <recommendedName>
        <fullName evidence="5">Transmembrane protein</fullName>
    </recommendedName>
</protein>
<evidence type="ECO:0000256" key="2">
    <source>
        <dbReference type="SAM" id="Phobius"/>
    </source>
</evidence>
<name>A0AA36MWQ6_9DINO</name>
<keyword evidence="2" id="KW-0812">Transmembrane</keyword>
<keyword evidence="2" id="KW-0472">Membrane</keyword>
<reference evidence="3" key="1">
    <citation type="submission" date="2023-08" db="EMBL/GenBank/DDBJ databases">
        <authorList>
            <person name="Chen Y."/>
            <person name="Shah S."/>
            <person name="Dougan E. K."/>
            <person name="Thang M."/>
            <person name="Chan C."/>
        </authorList>
    </citation>
    <scope>NUCLEOTIDE SEQUENCE</scope>
</reference>
<gene>
    <name evidence="3" type="ORF">EVOR1521_LOCUS10425</name>
</gene>
<dbReference type="EMBL" id="CAUJNA010001001">
    <property type="protein sequence ID" value="CAJ1383264.1"/>
    <property type="molecule type" value="Genomic_DNA"/>
</dbReference>
<evidence type="ECO:0000313" key="4">
    <source>
        <dbReference type="Proteomes" id="UP001178507"/>
    </source>
</evidence>